<feature type="transmembrane region" description="Helical" evidence="25">
    <location>
        <begin position="283"/>
        <end position="304"/>
    </location>
</feature>
<dbReference type="PANTHER" id="PTHR23512">
    <property type="entry name" value="MAJOR FACILITATOR SUPERFAMILY DOMAIN-CONTAINING PROTEIN 1"/>
    <property type="match status" value="1"/>
</dbReference>
<feature type="transmembrane region" description="Helical" evidence="25">
    <location>
        <begin position="36"/>
        <end position="60"/>
    </location>
</feature>
<feature type="transmembrane region" description="Helical" evidence="25">
    <location>
        <begin position="98"/>
        <end position="119"/>
    </location>
</feature>
<evidence type="ECO:0000256" key="22">
    <source>
        <dbReference type="ARBA" id="ARBA00045018"/>
    </source>
</evidence>
<comment type="catalytic activity">
    <reaction evidence="18">
        <text>L-histidyl-L-alpha-amino acid(out) = L-histidyl-L-alpha-amino acid(in)</text>
        <dbReference type="Rhea" id="RHEA:79379"/>
        <dbReference type="ChEBI" id="CHEBI:229964"/>
    </reaction>
</comment>
<dbReference type="InterPro" id="IPR036259">
    <property type="entry name" value="MFS_trans_sf"/>
</dbReference>
<feature type="transmembrane region" description="Helical" evidence="25">
    <location>
        <begin position="342"/>
        <end position="365"/>
    </location>
</feature>
<evidence type="ECO:0000256" key="12">
    <source>
        <dbReference type="ARBA" id="ARBA00044891"/>
    </source>
</evidence>
<comment type="subunit">
    <text evidence="24">Homodimer. Interacts with lysosomal protein GLMP (via lumenal domain); the interaction starts while both proteins are still in the endoplasmic reticulum and is required for stabilization of MFSD1 in lysosomes but has no direct effect on its targeting to lysosomes or transporter activity.</text>
</comment>
<dbReference type="InterPro" id="IPR020846">
    <property type="entry name" value="MFS_dom"/>
</dbReference>
<evidence type="ECO:0000256" key="6">
    <source>
        <dbReference type="ARBA" id="ARBA00023136"/>
    </source>
</evidence>
<evidence type="ECO:0000256" key="5">
    <source>
        <dbReference type="ARBA" id="ARBA00022989"/>
    </source>
</evidence>
<comment type="catalytic activity">
    <reaction evidence="17">
        <text>L-arginyl-glycine(out) = L-arginyl-glycine(in)</text>
        <dbReference type="Rhea" id="RHEA:79391"/>
        <dbReference type="ChEBI" id="CHEBI:229955"/>
    </reaction>
</comment>
<keyword evidence="7" id="KW-0458">Lysosome</keyword>
<proteinExistence type="inferred from homology"/>
<dbReference type="SUPFAM" id="SSF103473">
    <property type="entry name" value="MFS general substrate transporter"/>
    <property type="match status" value="1"/>
</dbReference>
<dbReference type="OrthoDB" id="5620971at2"/>
<gene>
    <name evidence="27" type="ORF">A8139_04885</name>
</gene>
<comment type="catalytic activity">
    <reaction evidence="11">
        <text>L-alpha-aminoacyl-L-histidine(out) = L-alpha-aminoacyl-L-histidine(in)</text>
        <dbReference type="Rhea" id="RHEA:79375"/>
        <dbReference type="ChEBI" id="CHEBI:229967"/>
    </reaction>
</comment>
<evidence type="ECO:0000256" key="24">
    <source>
        <dbReference type="ARBA" id="ARBA00046376"/>
    </source>
</evidence>
<evidence type="ECO:0000256" key="16">
    <source>
        <dbReference type="ARBA" id="ARBA00044900"/>
    </source>
</evidence>
<evidence type="ECO:0000256" key="17">
    <source>
        <dbReference type="ARBA" id="ARBA00044903"/>
    </source>
</evidence>
<dbReference type="PROSITE" id="PS50850">
    <property type="entry name" value="MFS"/>
    <property type="match status" value="1"/>
</dbReference>
<dbReference type="Gene3D" id="1.20.1250.20">
    <property type="entry name" value="MFS general substrate transporter like domains"/>
    <property type="match status" value="2"/>
</dbReference>
<feature type="domain" description="Major facilitator superfamily (MFS) profile" evidence="26">
    <location>
        <begin position="11"/>
        <end position="409"/>
    </location>
</feature>
<dbReference type="GO" id="GO:0022857">
    <property type="term" value="F:transmembrane transporter activity"/>
    <property type="evidence" value="ECO:0007669"/>
    <property type="project" value="InterPro"/>
</dbReference>
<dbReference type="RefSeq" id="WP_112136138.1">
    <property type="nucleotide sequence ID" value="NZ_CAXBEN010000027.1"/>
</dbReference>
<dbReference type="AlphaFoldDB" id="A0A2Z4PQT4"/>
<evidence type="ECO:0000256" key="15">
    <source>
        <dbReference type="ARBA" id="ARBA00044899"/>
    </source>
</evidence>
<comment type="catalytic activity">
    <reaction evidence="20">
        <text>L-lysyl-glycine(out) = L-lysyl-glycine(in)</text>
        <dbReference type="Rhea" id="RHEA:79407"/>
        <dbReference type="ChEBI" id="CHEBI:191202"/>
    </reaction>
</comment>
<comment type="catalytic activity">
    <reaction evidence="12">
        <text>L-lysyl-L-alpha-amino acid(out) = L-lysyl-L-alpha-amino acid(in)</text>
        <dbReference type="Rhea" id="RHEA:79387"/>
        <dbReference type="ChEBI" id="CHEBI:229965"/>
    </reaction>
</comment>
<comment type="catalytic activity">
    <reaction evidence="15">
        <text>L-arginyl-L-alpha-amino acid(out) = L-arginyl-L-alpha-amino acid(in)</text>
        <dbReference type="Rhea" id="RHEA:79371"/>
        <dbReference type="ChEBI" id="CHEBI:84315"/>
    </reaction>
</comment>
<comment type="catalytic activity">
    <reaction evidence="9">
        <text>L-histidyl-glycine(out) = L-histidyl-glycine(in)</text>
        <dbReference type="Rhea" id="RHEA:79395"/>
        <dbReference type="ChEBI" id="CHEBI:229957"/>
    </reaction>
</comment>
<evidence type="ECO:0000256" key="4">
    <source>
        <dbReference type="ARBA" id="ARBA00022692"/>
    </source>
</evidence>
<evidence type="ECO:0000313" key="27">
    <source>
        <dbReference type="EMBL" id="AWX99413.1"/>
    </source>
</evidence>
<evidence type="ECO:0000256" key="20">
    <source>
        <dbReference type="ARBA" id="ARBA00044924"/>
    </source>
</evidence>
<organism evidence="27 28">
    <name type="scientific">Marinomonas primoryensis</name>
    <dbReference type="NCBI Taxonomy" id="178399"/>
    <lineage>
        <taxon>Bacteria</taxon>
        <taxon>Pseudomonadati</taxon>
        <taxon>Pseudomonadota</taxon>
        <taxon>Gammaproteobacteria</taxon>
        <taxon>Oceanospirillales</taxon>
        <taxon>Oceanospirillaceae</taxon>
        <taxon>Marinomonas</taxon>
    </lineage>
</organism>
<comment type="catalytic activity">
    <reaction evidence="19">
        <text>L-alanyl-L-lysine(out) = L-alanyl-L-lysine(in)</text>
        <dbReference type="Rhea" id="RHEA:79415"/>
        <dbReference type="ChEBI" id="CHEBI:192470"/>
    </reaction>
</comment>
<evidence type="ECO:0000256" key="18">
    <source>
        <dbReference type="ARBA" id="ARBA00044912"/>
    </source>
</evidence>
<evidence type="ECO:0000256" key="7">
    <source>
        <dbReference type="ARBA" id="ARBA00023228"/>
    </source>
</evidence>
<evidence type="ECO:0000256" key="19">
    <source>
        <dbReference type="ARBA" id="ARBA00044919"/>
    </source>
</evidence>
<comment type="function">
    <text evidence="23">Lysosomal dipeptide uniporter that selectively exports lysine, arginine or histidine-containing dipeptides with a net positive charge from the lysosome lumen into the cytosol. Could play a role in a specific type of protein O-glycosylation indirectly regulating macrophages migration and tissue invasion. Also essential for liver homeostasis.</text>
</comment>
<keyword evidence="5 25" id="KW-1133">Transmembrane helix</keyword>
<comment type="catalytic activity">
    <reaction evidence="14">
        <text>L-aspartyl-L-lysine(out) = L-aspartyl-L-lysine(in)</text>
        <dbReference type="Rhea" id="RHEA:79411"/>
        <dbReference type="ChEBI" id="CHEBI:229953"/>
    </reaction>
</comment>
<evidence type="ECO:0000259" key="26">
    <source>
        <dbReference type="PROSITE" id="PS50850"/>
    </source>
</evidence>
<dbReference type="Pfam" id="PF07690">
    <property type="entry name" value="MFS_1"/>
    <property type="match status" value="1"/>
</dbReference>
<evidence type="ECO:0000256" key="23">
    <source>
        <dbReference type="ARBA" id="ARBA00045709"/>
    </source>
</evidence>
<comment type="catalytic activity">
    <reaction evidence="13">
        <text>L-alpha-aminoacyl-L-lysine(out) = L-alpha-aminoacyl-L-lysine(in)</text>
        <dbReference type="Rhea" id="RHEA:79383"/>
        <dbReference type="ChEBI" id="CHEBI:229966"/>
    </reaction>
</comment>
<keyword evidence="4 25" id="KW-0812">Transmembrane</keyword>
<feature type="transmembrane region" description="Helical" evidence="25">
    <location>
        <begin position="131"/>
        <end position="160"/>
    </location>
</feature>
<comment type="catalytic activity">
    <reaction evidence="16">
        <text>L-lysyl-L-lysine(out) = L-lysyl-L-lysine(in)</text>
        <dbReference type="Rhea" id="RHEA:79403"/>
        <dbReference type="ChEBI" id="CHEBI:229956"/>
    </reaction>
</comment>
<feature type="transmembrane region" description="Helical" evidence="25">
    <location>
        <begin position="252"/>
        <end position="271"/>
    </location>
</feature>
<keyword evidence="6 25" id="KW-0472">Membrane</keyword>
<evidence type="ECO:0000313" key="28">
    <source>
        <dbReference type="Proteomes" id="UP000249898"/>
    </source>
</evidence>
<evidence type="ECO:0000256" key="21">
    <source>
        <dbReference type="ARBA" id="ARBA00044985"/>
    </source>
</evidence>
<name>A0A2Z4PQT4_9GAMM</name>
<evidence type="ECO:0000256" key="10">
    <source>
        <dbReference type="ARBA" id="ARBA00044881"/>
    </source>
</evidence>
<protein>
    <recommendedName>
        <fullName evidence="21">Lysosomal dipeptide transporter MFSD1</fullName>
    </recommendedName>
    <alternativeName>
        <fullName evidence="22">Major facilitator superfamily domain-containing protein 1</fullName>
    </alternativeName>
</protein>
<dbReference type="InterPro" id="IPR052187">
    <property type="entry name" value="MFSD1"/>
</dbReference>
<dbReference type="InterPro" id="IPR011701">
    <property type="entry name" value="MFS"/>
</dbReference>
<comment type="catalytic activity">
    <reaction evidence="8">
        <text>L-lysyl-L-alanine(out) = L-lysyl-L-alanine(in)</text>
        <dbReference type="Rhea" id="RHEA:79399"/>
        <dbReference type="ChEBI" id="CHEBI:229954"/>
    </reaction>
</comment>
<dbReference type="Proteomes" id="UP000249898">
    <property type="component" value="Chromosome"/>
</dbReference>
<dbReference type="EMBL" id="CP016181">
    <property type="protein sequence ID" value="AWX99413.1"/>
    <property type="molecule type" value="Genomic_DNA"/>
</dbReference>
<feature type="transmembrane region" description="Helical" evidence="25">
    <location>
        <begin position="72"/>
        <end position="92"/>
    </location>
</feature>
<dbReference type="GO" id="GO:0005765">
    <property type="term" value="C:lysosomal membrane"/>
    <property type="evidence" value="ECO:0007669"/>
    <property type="project" value="UniProtKB-SubCell"/>
</dbReference>
<evidence type="ECO:0000256" key="11">
    <source>
        <dbReference type="ARBA" id="ARBA00044884"/>
    </source>
</evidence>
<dbReference type="PANTHER" id="PTHR23512:SF3">
    <property type="entry name" value="MAJOR FACILITATOR SUPERFAMILY DOMAIN-CONTAINING PROTEIN 1"/>
    <property type="match status" value="1"/>
</dbReference>
<evidence type="ECO:0000256" key="9">
    <source>
        <dbReference type="ARBA" id="ARBA00044878"/>
    </source>
</evidence>
<keyword evidence="3" id="KW-0813">Transport</keyword>
<accession>A0A2Z4PQT4</accession>
<feature type="transmembrane region" description="Helical" evidence="25">
    <location>
        <begin position="310"/>
        <end position="330"/>
    </location>
</feature>
<feature type="transmembrane region" description="Helical" evidence="25">
    <location>
        <begin position="215"/>
        <end position="240"/>
    </location>
</feature>
<comment type="subcellular location">
    <subcellularLocation>
        <location evidence="1">Lysosome membrane</location>
        <topology evidence="1">Multi-pass membrane protein</topology>
    </subcellularLocation>
</comment>
<evidence type="ECO:0000256" key="8">
    <source>
        <dbReference type="ARBA" id="ARBA00044876"/>
    </source>
</evidence>
<evidence type="ECO:0000256" key="25">
    <source>
        <dbReference type="SAM" id="Phobius"/>
    </source>
</evidence>
<comment type="catalytic activity">
    <reaction evidence="10">
        <text>L-alpha-aminoacyl-L-arginine(out) = L-alpha-aminoacyl-L-arginine(in)</text>
        <dbReference type="Rhea" id="RHEA:79367"/>
        <dbReference type="ChEBI" id="CHEBI:229968"/>
    </reaction>
</comment>
<evidence type="ECO:0000256" key="13">
    <source>
        <dbReference type="ARBA" id="ARBA00044893"/>
    </source>
</evidence>
<evidence type="ECO:0000256" key="3">
    <source>
        <dbReference type="ARBA" id="ARBA00022448"/>
    </source>
</evidence>
<feature type="transmembrane region" description="Helical" evidence="25">
    <location>
        <begin position="7"/>
        <end position="24"/>
    </location>
</feature>
<feature type="transmembrane region" description="Helical" evidence="25">
    <location>
        <begin position="166"/>
        <end position="185"/>
    </location>
</feature>
<evidence type="ECO:0000256" key="1">
    <source>
        <dbReference type="ARBA" id="ARBA00004155"/>
    </source>
</evidence>
<comment type="similarity">
    <text evidence="2">Belongs to the major facilitator superfamily.</text>
</comment>
<evidence type="ECO:0000256" key="14">
    <source>
        <dbReference type="ARBA" id="ARBA00044898"/>
    </source>
</evidence>
<feature type="transmembrane region" description="Helical" evidence="25">
    <location>
        <begin position="385"/>
        <end position="404"/>
    </location>
</feature>
<evidence type="ECO:0000256" key="2">
    <source>
        <dbReference type="ARBA" id="ARBA00008335"/>
    </source>
</evidence>
<reference evidence="27 28" key="1">
    <citation type="submission" date="2016-06" db="EMBL/GenBank/DDBJ databases">
        <title>The sequenced genome of the ice-adhering bacterium Marinomonas primoryensis, from Antarctica.</title>
        <authorList>
            <person name="Graham L."/>
            <person name="Vance T.D.R."/>
            <person name="Davies P.L."/>
        </authorList>
    </citation>
    <scope>NUCLEOTIDE SEQUENCE [LARGE SCALE GENOMIC DNA]</scope>
    <source>
        <strain evidence="27 28">AceL</strain>
    </source>
</reference>
<sequence>MSSIRRVAYTGYVLLSISFFIGFFHRFSPAGFSNEIALSLGLSITALGGLAAIHFWVYTLMQVPAGLMVDRFGIRLNSATGTFLTGVGSIVLSQADSYLAALIGPALVGVGMSAVFVGVMKYNSMAFNAHIYGLITGITMLIGTLGSFMSGAPSALLLGVFDWRSIFLWVGIITILLSILIFIFVSDYCDTHKVNSQNNGSIIENLLLILRSRQIIFLLLCTAGTNGTFYAFAGLWGAPILTDGFNLNSDNALVFISSSLLVYGVFSLFLGILSDFFKARKPFLIGASFIGVMAWILIIFYNWVPYFSGFIIYLMLGLSASQVVVAFSSVKESVPINNVGSSLAFVNMGVFLVSAIVQFLIGYLIDILEPSASLSVGYNLNTYKMALLVSLLFSVVGLVCSIKLKETYPSSRKASFGSSD</sequence>